<protein>
    <submittedName>
        <fullName evidence="2">Uncharacterized protein</fullName>
    </submittedName>
</protein>
<comment type="caution">
    <text evidence="2">The sequence shown here is derived from an EMBL/GenBank/DDBJ whole genome shotgun (WGS) entry which is preliminary data.</text>
</comment>
<feature type="transmembrane region" description="Helical" evidence="1">
    <location>
        <begin position="12"/>
        <end position="30"/>
    </location>
</feature>
<evidence type="ECO:0000313" key="3">
    <source>
        <dbReference type="Proteomes" id="UP000034682"/>
    </source>
</evidence>
<dbReference type="EMBL" id="LCOK01000047">
    <property type="protein sequence ID" value="KKU75583.1"/>
    <property type="molecule type" value="Genomic_DNA"/>
</dbReference>
<keyword evidence="1" id="KW-0812">Transmembrane</keyword>
<reference evidence="2 3" key="1">
    <citation type="journal article" date="2015" name="Nature">
        <title>rRNA introns, odd ribosomes, and small enigmatic genomes across a large radiation of phyla.</title>
        <authorList>
            <person name="Brown C.T."/>
            <person name="Hug L.A."/>
            <person name="Thomas B.C."/>
            <person name="Sharon I."/>
            <person name="Castelle C.J."/>
            <person name="Singh A."/>
            <person name="Wilkins M.J."/>
            <person name="Williams K.H."/>
            <person name="Banfield J.F."/>
        </authorList>
    </citation>
    <scope>NUCLEOTIDE SEQUENCE [LARGE SCALE GENOMIC DNA]</scope>
</reference>
<dbReference type="Proteomes" id="UP000034682">
    <property type="component" value="Unassembled WGS sequence"/>
</dbReference>
<evidence type="ECO:0000256" key="1">
    <source>
        <dbReference type="SAM" id="Phobius"/>
    </source>
</evidence>
<sequence>MEEKKKDTPRTEISWTVIFSILALGFSIYTHQQLLPVQQSNVTFSEAGVEVINEDRDDRILPKFKNVGRAAAKDVRLSILFMSMNKTILWDESNRIVKLFDSELIHDLEPESEVSFGKITVEHIISNSDGNNNTYNLADKQSDVVFVFCLQYKDALSSNALHKKIFLFHYIVGTPHIFSLISDDYSKIKNDLARFILDGKAGICALDKI</sequence>
<gene>
    <name evidence="2" type="ORF">UY02_C0047G0004</name>
</gene>
<accession>A0A0G1VBQ3</accession>
<keyword evidence="1" id="KW-0472">Membrane</keyword>
<keyword evidence="1" id="KW-1133">Transmembrane helix</keyword>
<evidence type="ECO:0000313" key="2">
    <source>
        <dbReference type="EMBL" id="KKU75583.1"/>
    </source>
</evidence>
<proteinExistence type="predicted"/>
<dbReference type="AlphaFoldDB" id="A0A0G1VBQ3"/>
<organism evidence="2 3">
    <name type="scientific">Candidatus Giovannonibacteria bacterium GW2011_GWB1_47_6b</name>
    <dbReference type="NCBI Taxonomy" id="1618655"/>
    <lineage>
        <taxon>Bacteria</taxon>
        <taxon>Candidatus Giovannoniibacteriota</taxon>
    </lineage>
</organism>
<name>A0A0G1VBQ3_9BACT</name>